<evidence type="ECO:0000256" key="1">
    <source>
        <dbReference type="ARBA" id="ARBA00006484"/>
    </source>
</evidence>
<dbReference type="PRINTS" id="PR00081">
    <property type="entry name" value="GDHRDH"/>
</dbReference>
<dbReference type="SMART" id="SM00822">
    <property type="entry name" value="PKS_KR"/>
    <property type="match status" value="1"/>
</dbReference>
<evidence type="ECO:0000259" key="4">
    <source>
        <dbReference type="SMART" id="SM00822"/>
    </source>
</evidence>
<gene>
    <name evidence="5" type="ORF">L497_0909</name>
</gene>
<dbReference type="GO" id="GO:0016020">
    <property type="term" value="C:membrane"/>
    <property type="evidence" value="ECO:0007669"/>
    <property type="project" value="TreeGrafter"/>
</dbReference>
<evidence type="ECO:0000313" key="6">
    <source>
        <dbReference type="Proteomes" id="UP000026682"/>
    </source>
</evidence>
<evidence type="ECO:0000256" key="3">
    <source>
        <dbReference type="RuleBase" id="RU000363"/>
    </source>
</evidence>
<organism evidence="5 6">
    <name type="scientific">Bordetella holmesii CDC-H585-BH</name>
    <dbReference type="NCBI Taxonomy" id="1331206"/>
    <lineage>
        <taxon>Bacteria</taxon>
        <taxon>Pseudomonadati</taxon>
        <taxon>Pseudomonadota</taxon>
        <taxon>Betaproteobacteria</taxon>
        <taxon>Burkholderiales</taxon>
        <taxon>Alcaligenaceae</taxon>
        <taxon>Bordetella</taxon>
    </lineage>
</organism>
<dbReference type="PANTHER" id="PTHR44196:SF1">
    <property type="entry name" value="DEHYDROGENASE_REDUCTASE SDR FAMILY MEMBER 7B"/>
    <property type="match status" value="1"/>
</dbReference>
<dbReference type="AlphaFoldDB" id="A0A158M1K7"/>
<dbReference type="InterPro" id="IPR002347">
    <property type="entry name" value="SDR_fam"/>
</dbReference>
<reference evidence="5 6" key="1">
    <citation type="submission" date="2014-03" db="EMBL/GenBank/DDBJ databases">
        <title>Genome sequence of Bordetella holmseii.</title>
        <authorList>
            <person name="Harvill E."/>
            <person name="Goodfield L.L."/>
            <person name="Ivanov Y."/>
            <person name="Meyer J.A."/>
            <person name="Newth C."/>
            <person name="Cassiday P."/>
            <person name="Tondella M.L."/>
            <person name="Liao P."/>
            <person name="Zimmerman J."/>
            <person name="Meert K."/>
            <person name="Wessel D."/>
            <person name="Berger J."/>
            <person name="Dean J.M."/>
            <person name="Holubkov R."/>
            <person name="Burr J."/>
            <person name="Liu T."/>
            <person name="Brinkac L.M."/>
            <person name="Sanka R."/>
            <person name="Kim M."/>
            <person name="Losada L."/>
        </authorList>
    </citation>
    <scope>NUCLEOTIDE SEQUENCE [LARGE SCALE GENOMIC DNA]</scope>
    <source>
        <strain evidence="5 6">CDC-H585-BH</strain>
    </source>
</reference>
<sequence>MHVFITGASSGLGLALAEEYARRGARLGLVGRRKAALDSLAARLPGEHYVYALDVRDRSALHAAARDFLARCGAGVDVVIASAGISAGTLTEATEDFEVFEAIFQTNVMATVATFEPFIDAMKAQGGGRLVGIASVAGIRGLPGAGAYSASKSAVITYCESLRLELAADGIGVVTIAPGYVDTPMTQHNPYRMPFLMSAEKFARRAIRTIEAGASYRVIPWQMGVVSRLMRLIPNVLYDVLARNAPRKPRARR</sequence>
<name>A0A158M1K7_9BORD</name>
<dbReference type="RefSeq" id="WP_005013515.1">
    <property type="nucleotide sequence ID" value="NZ_JFZZ01000137.1"/>
</dbReference>
<keyword evidence="2" id="KW-0560">Oxidoreductase</keyword>
<protein>
    <submittedName>
        <fullName evidence="5">KR domain protein</fullName>
    </submittedName>
</protein>
<evidence type="ECO:0000256" key="2">
    <source>
        <dbReference type="ARBA" id="ARBA00023002"/>
    </source>
</evidence>
<dbReference type="PRINTS" id="PR00080">
    <property type="entry name" value="SDRFAMILY"/>
</dbReference>
<dbReference type="Gene3D" id="3.40.50.720">
    <property type="entry name" value="NAD(P)-binding Rossmann-like Domain"/>
    <property type="match status" value="1"/>
</dbReference>
<comment type="similarity">
    <text evidence="1 3">Belongs to the short-chain dehydrogenases/reductases (SDR) family.</text>
</comment>
<dbReference type="InterPro" id="IPR036291">
    <property type="entry name" value="NAD(P)-bd_dom_sf"/>
</dbReference>
<dbReference type="GO" id="GO:0016491">
    <property type="term" value="F:oxidoreductase activity"/>
    <property type="evidence" value="ECO:0007669"/>
    <property type="project" value="UniProtKB-KW"/>
</dbReference>
<feature type="domain" description="Ketoreductase" evidence="4">
    <location>
        <begin position="1"/>
        <end position="179"/>
    </location>
</feature>
<dbReference type="STRING" id="35814.BBB42_07805"/>
<dbReference type="GeneID" id="93120267"/>
<evidence type="ECO:0000313" key="5">
    <source>
        <dbReference type="EMBL" id="KAK87313.1"/>
    </source>
</evidence>
<dbReference type="PATRIC" id="fig|1331206.3.peg.3305"/>
<dbReference type="PROSITE" id="PS00061">
    <property type="entry name" value="ADH_SHORT"/>
    <property type="match status" value="1"/>
</dbReference>
<proteinExistence type="inferred from homology"/>
<dbReference type="SUPFAM" id="SSF51735">
    <property type="entry name" value="NAD(P)-binding Rossmann-fold domains"/>
    <property type="match status" value="1"/>
</dbReference>
<dbReference type="PANTHER" id="PTHR44196">
    <property type="entry name" value="DEHYDROGENASE/REDUCTASE SDR FAMILY MEMBER 7B"/>
    <property type="match status" value="1"/>
</dbReference>
<dbReference type="Proteomes" id="UP000026682">
    <property type="component" value="Unassembled WGS sequence"/>
</dbReference>
<accession>A0A158M1K7</accession>
<dbReference type="InterPro" id="IPR057326">
    <property type="entry name" value="KR_dom"/>
</dbReference>
<dbReference type="NCBIfam" id="NF005437">
    <property type="entry name" value="PRK07024.1"/>
    <property type="match status" value="1"/>
</dbReference>
<comment type="caution">
    <text evidence="5">The sequence shown here is derived from an EMBL/GenBank/DDBJ whole genome shotgun (WGS) entry which is preliminary data.</text>
</comment>
<dbReference type="Pfam" id="PF00106">
    <property type="entry name" value="adh_short"/>
    <property type="match status" value="1"/>
</dbReference>
<dbReference type="InterPro" id="IPR020904">
    <property type="entry name" value="Sc_DH/Rdtase_CS"/>
</dbReference>
<dbReference type="EMBL" id="JFZZ01000137">
    <property type="protein sequence ID" value="KAK87313.1"/>
    <property type="molecule type" value="Genomic_DNA"/>
</dbReference>